<gene>
    <name evidence="1" type="ORF">LCGC14_0369660</name>
</gene>
<name>A0A0F9TNF9_9ZZZZ</name>
<dbReference type="EMBL" id="LAZR01000295">
    <property type="protein sequence ID" value="KKN76457.1"/>
    <property type="molecule type" value="Genomic_DNA"/>
</dbReference>
<comment type="caution">
    <text evidence="1">The sequence shown here is derived from an EMBL/GenBank/DDBJ whole genome shotgun (WGS) entry which is preliminary data.</text>
</comment>
<accession>A0A0F9TNF9</accession>
<reference evidence="1" key="1">
    <citation type="journal article" date="2015" name="Nature">
        <title>Complex archaea that bridge the gap between prokaryotes and eukaryotes.</title>
        <authorList>
            <person name="Spang A."/>
            <person name="Saw J.H."/>
            <person name="Jorgensen S.L."/>
            <person name="Zaremba-Niedzwiedzka K."/>
            <person name="Martijn J."/>
            <person name="Lind A.E."/>
            <person name="van Eijk R."/>
            <person name="Schleper C."/>
            <person name="Guy L."/>
            <person name="Ettema T.J."/>
        </authorList>
    </citation>
    <scope>NUCLEOTIDE SEQUENCE</scope>
</reference>
<dbReference type="AlphaFoldDB" id="A0A0F9TNF9"/>
<organism evidence="1">
    <name type="scientific">marine sediment metagenome</name>
    <dbReference type="NCBI Taxonomy" id="412755"/>
    <lineage>
        <taxon>unclassified sequences</taxon>
        <taxon>metagenomes</taxon>
        <taxon>ecological metagenomes</taxon>
    </lineage>
</organism>
<proteinExistence type="predicted"/>
<evidence type="ECO:0000313" key="1">
    <source>
        <dbReference type="EMBL" id="KKN76457.1"/>
    </source>
</evidence>
<sequence length="61" mass="6951">MGCPLIVTKQAGDESQVYCKHTERICELVTEPSCPLLDFAEAYHEQKIREHWAFANQAGKE</sequence>
<protein>
    <submittedName>
        <fullName evidence="1">Uncharacterized protein</fullName>
    </submittedName>
</protein>